<organism evidence="1 2">
    <name type="scientific">Aneurinibacillus aneurinilyticus ATCC 12856</name>
    <dbReference type="NCBI Taxonomy" id="649747"/>
    <lineage>
        <taxon>Bacteria</taxon>
        <taxon>Bacillati</taxon>
        <taxon>Bacillota</taxon>
        <taxon>Bacilli</taxon>
        <taxon>Bacillales</taxon>
        <taxon>Paenibacillaceae</taxon>
        <taxon>Aneurinibacillus group</taxon>
        <taxon>Aneurinibacillus</taxon>
    </lineage>
</organism>
<protein>
    <submittedName>
        <fullName evidence="1">Uncharacterized protein</fullName>
    </submittedName>
</protein>
<evidence type="ECO:0000313" key="2">
    <source>
        <dbReference type="Proteomes" id="UP000016511"/>
    </source>
</evidence>
<sequence length="69" mass="7859">MEPCNILCNDILKGMDYALDMEGQWDAPILKVVQSRNELRTLSHSRIPLVLASLSLQGWESQLSITFRL</sequence>
<name>U1WS26_ANEAE</name>
<proteinExistence type="predicted"/>
<comment type="caution">
    <text evidence="1">The sequence shown here is derived from an EMBL/GenBank/DDBJ whole genome shotgun (WGS) entry which is preliminary data.</text>
</comment>
<dbReference type="Proteomes" id="UP000016511">
    <property type="component" value="Unassembled WGS sequence"/>
</dbReference>
<dbReference type="EMBL" id="AWSJ01000039">
    <property type="protein sequence ID" value="ERI11409.1"/>
    <property type="molecule type" value="Genomic_DNA"/>
</dbReference>
<keyword evidence="2" id="KW-1185">Reference proteome</keyword>
<dbReference type="AlphaFoldDB" id="U1WS26"/>
<dbReference type="HOGENOM" id="CLU_2766848_0_0_9"/>
<accession>U1WS26</accession>
<evidence type="ECO:0000313" key="1">
    <source>
        <dbReference type="EMBL" id="ERI11409.1"/>
    </source>
</evidence>
<dbReference type="STRING" id="649747.HMPREF0083_00492"/>
<gene>
    <name evidence="1" type="ORF">HMPREF0083_00492</name>
</gene>
<reference evidence="1 2" key="1">
    <citation type="submission" date="2013-08" db="EMBL/GenBank/DDBJ databases">
        <authorList>
            <person name="Weinstock G."/>
            <person name="Sodergren E."/>
            <person name="Wylie T."/>
            <person name="Fulton L."/>
            <person name="Fulton R."/>
            <person name="Fronick C."/>
            <person name="O'Laughlin M."/>
            <person name="Godfrey J."/>
            <person name="Miner T."/>
            <person name="Herter B."/>
            <person name="Appelbaum E."/>
            <person name="Cordes M."/>
            <person name="Lek S."/>
            <person name="Wollam A."/>
            <person name="Pepin K.H."/>
            <person name="Palsikar V.B."/>
            <person name="Mitreva M."/>
            <person name="Wilson R.K."/>
        </authorList>
    </citation>
    <scope>NUCLEOTIDE SEQUENCE [LARGE SCALE GENOMIC DNA]</scope>
    <source>
        <strain evidence="1 2">ATCC 12856</strain>
    </source>
</reference>